<proteinExistence type="inferred from homology"/>
<comment type="subcellular location">
    <subcellularLocation>
        <location evidence="1 10">Membrane</location>
        <topology evidence="1 10">Single-pass membrane protein</topology>
    </subcellularLocation>
</comment>
<dbReference type="Pfam" id="PF00201">
    <property type="entry name" value="UDPGT"/>
    <property type="match status" value="1"/>
</dbReference>
<evidence type="ECO:0000256" key="8">
    <source>
        <dbReference type="ARBA" id="ARBA00023136"/>
    </source>
</evidence>
<accession>A0A061IPR5</accession>
<dbReference type="InterPro" id="IPR050271">
    <property type="entry name" value="UDP-glycosyltransferase"/>
</dbReference>
<reference evidence="13" key="1">
    <citation type="journal article" date="2013" name="Nat. Biotechnol.">
        <title>Chinese hamster genome sequenced from sorted chromosomes.</title>
        <authorList>
            <person name="Brinkrolf K."/>
            <person name="Rupp O."/>
            <person name="Laux H."/>
            <person name="Kollin F."/>
            <person name="Ernst W."/>
            <person name="Linke B."/>
            <person name="Kofler R."/>
            <person name="Romand S."/>
            <person name="Hesse F."/>
            <person name="Budach W.E."/>
            <person name="Galosy S."/>
            <person name="Muller D."/>
            <person name="Noll T."/>
            <person name="Wienberg J."/>
            <person name="Jostock T."/>
            <person name="Leonard M."/>
            <person name="Grillari J."/>
            <person name="Tauch A."/>
            <person name="Goesmann A."/>
            <person name="Helk B."/>
            <person name="Mott J.E."/>
            <person name="Puhler A."/>
            <person name="Borth N."/>
        </authorList>
    </citation>
    <scope>NUCLEOTIDE SEQUENCE [LARGE SCALE GENOMIC DNA]</scope>
    <source>
        <strain evidence="13">17A/GY</strain>
    </source>
</reference>
<dbReference type="Proteomes" id="UP000694386">
    <property type="component" value="Unplaced"/>
</dbReference>
<reference evidence="14" key="3">
    <citation type="journal article" date="2018" name="Biotechnol. Bioeng.">
        <title>A reference genome of the Chinese hamster based on a hybrid assembly strategy.</title>
        <authorList>
            <person name="Rupp O."/>
            <person name="MacDonald M.L."/>
            <person name="Li S."/>
            <person name="Dhiman H."/>
            <person name="Polson S."/>
            <person name="Griep S."/>
            <person name="Heffner K."/>
            <person name="Hernandez I."/>
            <person name="Brinkrolf K."/>
            <person name="Jadhav V."/>
            <person name="Samoudi M."/>
            <person name="Hao H."/>
            <person name="Kingham B."/>
            <person name="Goesmann A."/>
            <person name="Betenbaugh M.J."/>
            <person name="Lewis N.E."/>
            <person name="Borth N."/>
            <person name="Lee K.H."/>
        </authorList>
    </citation>
    <scope>NUCLEOTIDE SEQUENCE [LARGE SCALE GENOMIC DNA]</scope>
    <source>
        <strain evidence="14">17A/GY</strain>
    </source>
</reference>
<feature type="transmembrane region" description="Helical" evidence="10">
    <location>
        <begin position="493"/>
        <end position="516"/>
    </location>
</feature>
<name>A0A061IPR5_CRIGR</name>
<dbReference type="Proteomes" id="UP000030759">
    <property type="component" value="Unassembled WGS sequence"/>
</dbReference>
<dbReference type="KEGG" id="cge:100762673"/>
<reference evidence="14" key="4">
    <citation type="journal article" date="2020" name="Biotechnol. Bioeng.">
        <title>Chromosome-scale scaffolds for the Chinese hamster reference genome assembly to facilitate the study of the CHO epigenome.</title>
        <authorList>
            <person name="Hilliard W."/>
            <person name="MacDonald M."/>
            <person name="Lee K.H."/>
        </authorList>
    </citation>
    <scope>NUCLEOTIDE SEQUENCE [LARGE SCALE GENOMIC DNA]</scope>
    <source>
        <strain evidence="14">17A/GY</strain>
    </source>
</reference>
<evidence type="ECO:0000256" key="9">
    <source>
        <dbReference type="RuleBase" id="RU003718"/>
    </source>
</evidence>
<dbReference type="PANTHER" id="PTHR48043">
    <property type="entry name" value="EG:EG0003.4 PROTEIN-RELATED"/>
    <property type="match status" value="1"/>
</dbReference>
<evidence type="ECO:0000256" key="4">
    <source>
        <dbReference type="ARBA" id="ARBA00022679"/>
    </source>
</evidence>
<evidence type="ECO:0000256" key="5">
    <source>
        <dbReference type="ARBA" id="ARBA00022692"/>
    </source>
</evidence>
<keyword evidence="14" id="KW-1185">Reference proteome</keyword>
<evidence type="ECO:0000313" key="15">
    <source>
        <dbReference type="RefSeq" id="XP_027245058.1"/>
    </source>
</evidence>
<evidence type="ECO:0000313" key="13">
    <source>
        <dbReference type="Proteomes" id="UP000030759"/>
    </source>
</evidence>
<dbReference type="GO" id="GO:0015020">
    <property type="term" value="F:glucuronosyltransferase activity"/>
    <property type="evidence" value="ECO:0007669"/>
    <property type="project" value="UniProtKB-EC"/>
</dbReference>
<dbReference type="Ensembl" id="ENSCGRT00001007975.1">
    <property type="protein sequence ID" value="ENSCGRP00001005215.1"/>
    <property type="gene ID" value="ENSCGRG00001006803.1"/>
</dbReference>
<evidence type="ECO:0000313" key="11">
    <source>
        <dbReference type="EMBL" id="ERE88932.1"/>
    </source>
</evidence>
<keyword evidence="8 10" id="KW-0472">Membrane</keyword>
<dbReference type="InterPro" id="IPR002213">
    <property type="entry name" value="UDP_glucos_trans"/>
</dbReference>
<reference evidence="11" key="2">
    <citation type="submission" date="2013-03" db="EMBL/GenBank/DDBJ databases">
        <title>Chinese hamster genome sequenced from sorted chromosomes.</title>
        <authorList>
            <person name="Brinkrolf K."/>
            <person name="Rupp O."/>
            <person name="Laux H."/>
            <person name="Kollin F."/>
            <person name="Ernst W."/>
            <person name="Linke B."/>
            <person name="Kofler R."/>
            <person name="Romand S."/>
            <person name="Hesse F."/>
            <person name="Budach W.E."/>
            <person name="Galosy S."/>
            <person name="Muller D."/>
            <person name="Noll T."/>
            <person name="Wienberg J."/>
            <person name="Jostock T."/>
            <person name="Leonard M."/>
            <person name="Grillari J."/>
            <person name="Tauch A."/>
            <person name="Goesmann A."/>
            <person name="Helk B."/>
            <person name="Mott J.E."/>
            <person name="Puehler A."/>
            <person name="Borth N."/>
        </authorList>
    </citation>
    <scope>NUCLEOTIDE SEQUENCE</scope>
    <source>
        <strain evidence="11">17A/GY</strain>
    </source>
</reference>
<keyword evidence="5 10" id="KW-0812">Transmembrane</keyword>
<evidence type="ECO:0000313" key="14">
    <source>
        <dbReference type="Proteomes" id="UP001108280"/>
    </source>
</evidence>
<evidence type="ECO:0000313" key="12">
    <source>
        <dbReference type="Ensembl" id="ENSCGRP00001005215.1"/>
    </source>
</evidence>
<comment type="similarity">
    <text evidence="2 9">Belongs to the UDP-glycosyltransferase family.</text>
</comment>
<dbReference type="EC" id="2.4.1.17" evidence="10"/>
<keyword evidence="7 10" id="KW-1133">Transmembrane helix</keyword>
<dbReference type="GeneID" id="100762673"/>
<dbReference type="OrthoDB" id="5835829at2759"/>
<reference evidence="12" key="6">
    <citation type="submission" date="2025-05" db="UniProtKB">
        <authorList>
            <consortium name="Ensembl"/>
        </authorList>
    </citation>
    <scope>IDENTIFICATION</scope>
</reference>
<dbReference type="GO" id="GO:0016020">
    <property type="term" value="C:membrane"/>
    <property type="evidence" value="ECO:0007669"/>
    <property type="project" value="UniProtKB-SubCell"/>
</dbReference>
<comment type="catalytic activity">
    <reaction evidence="10">
        <text>glucuronate acceptor + UDP-alpha-D-glucuronate = acceptor beta-D-glucuronoside + UDP + H(+)</text>
        <dbReference type="Rhea" id="RHEA:21032"/>
        <dbReference type="ChEBI" id="CHEBI:15378"/>
        <dbReference type="ChEBI" id="CHEBI:58052"/>
        <dbReference type="ChEBI" id="CHEBI:58223"/>
        <dbReference type="ChEBI" id="CHEBI:132367"/>
        <dbReference type="ChEBI" id="CHEBI:132368"/>
        <dbReference type="EC" id="2.4.1.17"/>
    </reaction>
</comment>
<dbReference type="Proteomes" id="UP001108280">
    <property type="component" value="Chromosome 1"/>
</dbReference>
<evidence type="ECO:0000256" key="6">
    <source>
        <dbReference type="ARBA" id="ARBA00022729"/>
    </source>
</evidence>
<dbReference type="RefSeq" id="XP_027245058.1">
    <property type="nucleotide sequence ID" value="XM_027389257.2"/>
</dbReference>
<sequence>MASEKWVMAVFAVQLCCVGYGLCGKVLVWPCDMSHWLNMKTILEELVVRGHEVTVLKYSTIMMDQNKHSALHFENIPLSHGEEIAENHLSELVDLAVNVIPNLPIWQGTKKLQEFFFQLTSVFEDLCRNVLYNQTFMRKLRDTKYDVMVIDPVIPCGELVAEVLQVPFVNTLRFSMGYTIEKYCGQLPLPLSYVPVIMGELTDNMTFTERVKNMMLSLFFEFGIQQYDFAFWDKFYSETLGRPTTFCETIGKAEIWLIRTYWDFEYPRPHLPNFEFVGGLHCKPSKPLPKEMEEFVESSGEHGIVVFSLGSMVKNLTEDKANLIASALAQIPQKVLWRYSGKKPATLGSNTRLFNWIPQNDLLGHPKTKAFITHGGMNGIYEAIYHGIPMVGIPIFADQPHNIAHLKAKGAALKVNLNTMTSEDLLSALKAIINEPYYKENAMRLSRIHHEQPVKPLDKAVFWIEFVMRNKGAKHLRVAAHDLTWFQYHSVDVIGFLLVCVVTLAFIMTKCCLFTCRKFCMSEKKRRGNRKKKN</sequence>
<dbReference type="AlphaFoldDB" id="A0A061IPR5"/>
<dbReference type="OMA" id="QLFCVGC"/>
<dbReference type="Gene3D" id="3.40.50.2000">
    <property type="entry name" value="Glycogen Phosphorylase B"/>
    <property type="match status" value="2"/>
</dbReference>
<evidence type="ECO:0000256" key="7">
    <source>
        <dbReference type="ARBA" id="ARBA00022989"/>
    </source>
</evidence>
<dbReference type="SUPFAM" id="SSF53756">
    <property type="entry name" value="UDP-Glycosyltransferase/glycogen phosphorylase"/>
    <property type="match status" value="1"/>
</dbReference>
<keyword evidence="3 9" id="KW-0328">Glycosyltransferase</keyword>
<dbReference type="RefSeq" id="XP_003512337.1">
    <property type="nucleotide sequence ID" value="XM_003512289.3"/>
</dbReference>
<gene>
    <name evidence="12 15" type="primary">LOC100762673</name>
    <name evidence="11" type="ORF">H671_1g2688</name>
</gene>
<dbReference type="GO" id="GO:0006805">
    <property type="term" value="P:xenobiotic metabolic process"/>
    <property type="evidence" value="ECO:0007669"/>
    <property type="project" value="Ensembl"/>
</dbReference>
<evidence type="ECO:0000256" key="10">
    <source>
        <dbReference type="RuleBase" id="RU362059"/>
    </source>
</evidence>
<keyword evidence="6" id="KW-0732">Signal</keyword>
<organism evidence="11 13">
    <name type="scientific">Cricetulus griseus</name>
    <name type="common">Chinese hamster</name>
    <name type="synonym">Cricetulus barabensis griseus</name>
    <dbReference type="NCBI Taxonomy" id="10029"/>
    <lineage>
        <taxon>Eukaryota</taxon>
        <taxon>Metazoa</taxon>
        <taxon>Chordata</taxon>
        <taxon>Craniata</taxon>
        <taxon>Vertebrata</taxon>
        <taxon>Euteleostomi</taxon>
        <taxon>Mammalia</taxon>
        <taxon>Eutheria</taxon>
        <taxon>Euarchontoglires</taxon>
        <taxon>Glires</taxon>
        <taxon>Rodentia</taxon>
        <taxon>Myomorpha</taxon>
        <taxon>Muroidea</taxon>
        <taxon>Cricetidae</taxon>
        <taxon>Cricetinae</taxon>
        <taxon>Cricetulus</taxon>
    </lineage>
</organism>
<reference evidence="15" key="5">
    <citation type="submission" date="2025-04" db="UniProtKB">
        <authorList>
            <consortium name="RefSeq"/>
        </authorList>
    </citation>
    <scope>IDENTIFICATION</scope>
    <source>
        <strain evidence="15">17A/GY</strain>
        <tissue evidence="15">Liver</tissue>
    </source>
</reference>
<dbReference type="CDD" id="cd03784">
    <property type="entry name" value="GT1_Gtf-like"/>
    <property type="match status" value="1"/>
</dbReference>
<dbReference type="PROSITE" id="PS00375">
    <property type="entry name" value="UDPGT"/>
    <property type="match status" value="1"/>
</dbReference>
<dbReference type="InterPro" id="IPR035595">
    <property type="entry name" value="UDP_glycos_trans_CS"/>
</dbReference>
<evidence type="ECO:0000256" key="2">
    <source>
        <dbReference type="ARBA" id="ARBA00009995"/>
    </source>
</evidence>
<dbReference type="FunFam" id="3.40.50.2000:FF:000081">
    <property type="entry name" value="UDP-glucuronosyltransferase 2A2"/>
    <property type="match status" value="1"/>
</dbReference>
<protein>
    <recommendedName>
        <fullName evidence="10">UDP-glucuronosyltransferase</fullName>
        <ecNumber evidence="10">2.4.1.17</ecNumber>
    </recommendedName>
</protein>
<keyword evidence="4 9" id="KW-0808">Transferase</keyword>
<evidence type="ECO:0000256" key="3">
    <source>
        <dbReference type="ARBA" id="ARBA00022676"/>
    </source>
</evidence>
<dbReference type="FunFam" id="3.40.50.2000:FF:000001">
    <property type="entry name" value="UDP-glucuronosyltransferase"/>
    <property type="match status" value="1"/>
</dbReference>
<evidence type="ECO:0000256" key="1">
    <source>
        <dbReference type="ARBA" id="ARBA00004167"/>
    </source>
</evidence>
<dbReference type="PANTHER" id="PTHR48043:SF137">
    <property type="entry name" value="UDP-GLUCURONOSYLTRANSFERASE 2A3"/>
    <property type="match status" value="1"/>
</dbReference>
<dbReference type="EMBL" id="KE665284">
    <property type="protein sequence ID" value="ERE88932.1"/>
    <property type="molecule type" value="Genomic_DNA"/>
</dbReference>
<dbReference type="GeneTree" id="ENSGT00940000162432"/>